<keyword evidence="3 5" id="KW-0949">S-adenosyl-L-methionine</keyword>
<dbReference type="EC" id="2.1.1.297" evidence="5"/>
<feature type="binding site" evidence="5">
    <location>
        <begin position="184"/>
        <end position="187"/>
    </location>
    <ligand>
        <name>substrate</name>
    </ligand>
</feature>
<dbReference type="PANTHER" id="PTHR18895">
    <property type="entry name" value="HEMK METHYLTRANSFERASE"/>
    <property type="match status" value="1"/>
</dbReference>
<feature type="binding site" evidence="5">
    <location>
        <position position="184"/>
    </location>
    <ligand>
        <name>S-adenosyl-L-methionine</name>
        <dbReference type="ChEBI" id="CHEBI:59789"/>
    </ligand>
</feature>
<feature type="domain" description="Release factor glutamine methyltransferase N-terminal" evidence="7">
    <location>
        <begin position="5"/>
        <end position="76"/>
    </location>
</feature>
<comment type="function">
    <text evidence="5">Methylates the class 1 translation termination release factors RF1/PrfA and RF2/PrfB on the glutamine residue of the universally conserved GGQ motif.</text>
</comment>
<dbReference type="InterPro" id="IPR002052">
    <property type="entry name" value="DNA_methylase_N6_adenine_CS"/>
</dbReference>
<protein>
    <recommendedName>
        <fullName evidence="5">Release factor glutamine methyltransferase</fullName>
        <shortName evidence="5">RF MTase</shortName>
        <ecNumber evidence="5">2.1.1.297</ecNumber>
    </recommendedName>
    <alternativeName>
        <fullName evidence="5">N5-glutamine methyltransferase PrmC</fullName>
    </alternativeName>
    <alternativeName>
        <fullName evidence="5">Protein-(glutamine-N5) MTase PrmC</fullName>
    </alternativeName>
    <alternativeName>
        <fullName evidence="5">Protein-glutamine N-methyltransferase PrmC</fullName>
    </alternativeName>
</protein>
<dbReference type="InterPro" id="IPR019874">
    <property type="entry name" value="RF_methyltr_PrmC"/>
</dbReference>
<feature type="binding site" evidence="5">
    <location>
        <position position="142"/>
    </location>
    <ligand>
        <name>S-adenosyl-L-methionine</name>
        <dbReference type="ChEBI" id="CHEBI:59789"/>
    </ligand>
</feature>
<dbReference type="EMBL" id="WNXC01000001">
    <property type="protein sequence ID" value="MBB2147831.1"/>
    <property type="molecule type" value="Genomic_DNA"/>
</dbReference>
<comment type="catalytic activity">
    <reaction evidence="4 5">
        <text>L-glutaminyl-[peptide chain release factor] + S-adenosyl-L-methionine = N(5)-methyl-L-glutaminyl-[peptide chain release factor] + S-adenosyl-L-homocysteine + H(+)</text>
        <dbReference type="Rhea" id="RHEA:42896"/>
        <dbReference type="Rhea" id="RHEA-COMP:10271"/>
        <dbReference type="Rhea" id="RHEA-COMP:10272"/>
        <dbReference type="ChEBI" id="CHEBI:15378"/>
        <dbReference type="ChEBI" id="CHEBI:30011"/>
        <dbReference type="ChEBI" id="CHEBI:57856"/>
        <dbReference type="ChEBI" id="CHEBI:59789"/>
        <dbReference type="ChEBI" id="CHEBI:61891"/>
        <dbReference type="EC" id="2.1.1.297"/>
    </reaction>
</comment>
<keyword evidence="2 5" id="KW-0808">Transferase</keyword>
<dbReference type="InterPro" id="IPR007848">
    <property type="entry name" value="Small_mtfrase_dom"/>
</dbReference>
<evidence type="ECO:0000256" key="5">
    <source>
        <dbReference type="HAMAP-Rule" id="MF_02126"/>
    </source>
</evidence>
<dbReference type="InterPro" id="IPR004556">
    <property type="entry name" value="HemK-like"/>
</dbReference>
<evidence type="ECO:0000313" key="8">
    <source>
        <dbReference type="EMBL" id="MBB2147831.1"/>
    </source>
</evidence>
<dbReference type="HAMAP" id="MF_02126">
    <property type="entry name" value="RF_methyltr_PrmC"/>
    <property type="match status" value="1"/>
</dbReference>
<dbReference type="Pfam" id="PF17827">
    <property type="entry name" value="PrmC_N"/>
    <property type="match status" value="1"/>
</dbReference>
<comment type="caution">
    <text evidence="8">The sequence shown here is derived from an EMBL/GenBank/DDBJ whole genome shotgun (WGS) entry which is preliminary data.</text>
</comment>
<evidence type="ECO:0000256" key="3">
    <source>
        <dbReference type="ARBA" id="ARBA00022691"/>
    </source>
</evidence>
<gene>
    <name evidence="5 8" type="primary">prmC</name>
    <name evidence="8" type="ORF">GM920_02785</name>
</gene>
<comment type="similarity">
    <text evidence="5">Belongs to the protein N5-glutamine methyltransferase family. PrmC subfamily.</text>
</comment>
<dbReference type="PANTHER" id="PTHR18895:SF74">
    <property type="entry name" value="MTRF1L RELEASE FACTOR GLUTAMINE METHYLTRANSFERASE"/>
    <property type="match status" value="1"/>
</dbReference>
<accession>A0ABR6ERE8</accession>
<dbReference type="Gene3D" id="1.10.8.10">
    <property type="entry name" value="DNA helicase RuvA subunit, C-terminal domain"/>
    <property type="match status" value="1"/>
</dbReference>
<feature type="domain" description="Methyltransferase small" evidence="6">
    <location>
        <begin position="108"/>
        <end position="199"/>
    </location>
</feature>
<dbReference type="NCBIfam" id="TIGR00536">
    <property type="entry name" value="hemK_fam"/>
    <property type="match status" value="1"/>
</dbReference>
<dbReference type="CDD" id="cd02440">
    <property type="entry name" value="AdoMet_MTases"/>
    <property type="match status" value="1"/>
</dbReference>
<dbReference type="InterPro" id="IPR040758">
    <property type="entry name" value="PrmC_N"/>
</dbReference>
<dbReference type="RefSeq" id="WP_182953206.1">
    <property type="nucleotide sequence ID" value="NZ_WNXC01000001.1"/>
</dbReference>
<feature type="binding site" evidence="5">
    <location>
        <begin position="119"/>
        <end position="123"/>
    </location>
    <ligand>
        <name>S-adenosyl-L-methionine</name>
        <dbReference type="ChEBI" id="CHEBI:59789"/>
    </ligand>
</feature>
<evidence type="ECO:0000256" key="1">
    <source>
        <dbReference type="ARBA" id="ARBA00022603"/>
    </source>
</evidence>
<reference evidence="8 9" key="1">
    <citation type="submission" date="2019-11" db="EMBL/GenBank/DDBJ databases">
        <title>Description of Pedobacter sp. LMG 31462T.</title>
        <authorList>
            <person name="Carlier A."/>
            <person name="Qi S."/>
            <person name="Vandamme P."/>
        </authorList>
    </citation>
    <scope>NUCLEOTIDE SEQUENCE [LARGE SCALE GENOMIC DNA]</scope>
    <source>
        <strain evidence="8 9">LMG 31462</strain>
    </source>
</reference>
<keyword evidence="1 5" id="KW-0489">Methyltransferase</keyword>
<name>A0ABR6ERE8_9SPHI</name>
<dbReference type="GO" id="GO:0102559">
    <property type="term" value="F:peptide chain release factor N(5)-glutamine methyltransferase activity"/>
    <property type="evidence" value="ECO:0007669"/>
    <property type="project" value="UniProtKB-EC"/>
</dbReference>
<dbReference type="GO" id="GO:0032259">
    <property type="term" value="P:methylation"/>
    <property type="evidence" value="ECO:0007669"/>
    <property type="project" value="UniProtKB-KW"/>
</dbReference>
<comment type="caution">
    <text evidence="5">Lacks conserved residue(s) required for the propagation of feature annotation.</text>
</comment>
<dbReference type="SUPFAM" id="SSF53335">
    <property type="entry name" value="S-adenosyl-L-methionine-dependent methyltransferases"/>
    <property type="match status" value="1"/>
</dbReference>
<dbReference type="InterPro" id="IPR029063">
    <property type="entry name" value="SAM-dependent_MTases_sf"/>
</dbReference>
<dbReference type="InterPro" id="IPR050320">
    <property type="entry name" value="N5-glutamine_MTase"/>
</dbReference>
<proteinExistence type="inferred from homology"/>
<organism evidence="8 9">
    <name type="scientific">Pedobacter gandavensis</name>
    <dbReference type="NCBI Taxonomy" id="2679963"/>
    <lineage>
        <taxon>Bacteria</taxon>
        <taxon>Pseudomonadati</taxon>
        <taxon>Bacteroidota</taxon>
        <taxon>Sphingobacteriia</taxon>
        <taxon>Sphingobacteriales</taxon>
        <taxon>Sphingobacteriaceae</taxon>
        <taxon>Pedobacter</taxon>
    </lineage>
</organism>
<dbReference type="NCBIfam" id="TIGR03534">
    <property type="entry name" value="RF_mod_PrmC"/>
    <property type="match status" value="1"/>
</dbReference>
<dbReference type="Proteomes" id="UP000636110">
    <property type="component" value="Unassembled WGS sequence"/>
</dbReference>
<dbReference type="Pfam" id="PF05175">
    <property type="entry name" value="MTS"/>
    <property type="match status" value="1"/>
</dbReference>
<evidence type="ECO:0000259" key="6">
    <source>
        <dbReference type="Pfam" id="PF05175"/>
    </source>
</evidence>
<evidence type="ECO:0000256" key="2">
    <source>
        <dbReference type="ARBA" id="ARBA00022679"/>
    </source>
</evidence>
<sequence length="279" mass="31374">MNLSQLLAHFKIELKDVYEEEEVKSIFSVSVEHLLMLKRSSLMMNWEKEVSKEEADQFFSIAAGLKTHQPIQYLLGEAYFYGATFKVNEAVLIPRPETEELVDWILAEDLANKTVIDFGTGSGCIAISLKKHGKASAVTAVDISEKALALAAENASRLEAEVDFIHADILNLDIVGQFDIIVSNPPYITGTEMAEMHQNVLAHEPHLALFVPDERPLLFYEAIADFAVGHLKENGRLFFEINEYLSEETIQMLKDKGFVNVSLRKDMQGKPRMILATKD</sequence>
<dbReference type="Gene3D" id="3.40.50.150">
    <property type="entry name" value="Vaccinia Virus protein VP39"/>
    <property type="match status" value="1"/>
</dbReference>
<evidence type="ECO:0000313" key="9">
    <source>
        <dbReference type="Proteomes" id="UP000636110"/>
    </source>
</evidence>
<dbReference type="PROSITE" id="PS00092">
    <property type="entry name" value="N6_MTASE"/>
    <property type="match status" value="1"/>
</dbReference>
<keyword evidence="9" id="KW-1185">Reference proteome</keyword>
<evidence type="ECO:0000256" key="4">
    <source>
        <dbReference type="ARBA" id="ARBA00048391"/>
    </source>
</evidence>
<evidence type="ECO:0000259" key="7">
    <source>
        <dbReference type="Pfam" id="PF17827"/>
    </source>
</evidence>